<keyword evidence="2" id="KW-0472">Membrane</keyword>
<protein>
    <recommendedName>
        <fullName evidence="5">SGNH hydrolase-type esterase domain-containing protein</fullName>
    </recommendedName>
</protein>
<dbReference type="AlphaFoldDB" id="A0A9D4TPA2"/>
<accession>A0A9D4TPA2</accession>
<feature type="compositionally biased region" description="Low complexity" evidence="1">
    <location>
        <begin position="145"/>
        <end position="157"/>
    </location>
</feature>
<evidence type="ECO:0000313" key="4">
    <source>
        <dbReference type="Proteomes" id="UP001055712"/>
    </source>
</evidence>
<evidence type="ECO:0008006" key="5">
    <source>
        <dbReference type="Google" id="ProtNLM"/>
    </source>
</evidence>
<proteinExistence type="predicted"/>
<evidence type="ECO:0000256" key="2">
    <source>
        <dbReference type="SAM" id="Phobius"/>
    </source>
</evidence>
<dbReference type="SUPFAM" id="SSF52266">
    <property type="entry name" value="SGNH hydrolase"/>
    <property type="match status" value="1"/>
</dbReference>
<dbReference type="EMBL" id="SIDB01000007">
    <property type="protein sequence ID" value="KAI3430773.1"/>
    <property type="molecule type" value="Genomic_DNA"/>
</dbReference>
<reference evidence="3" key="2">
    <citation type="submission" date="2020-11" db="EMBL/GenBank/DDBJ databases">
        <authorList>
            <person name="Cecchin M."/>
            <person name="Marcolungo L."/>
            <person name="Rossato M."/>
            <person name="Girolomoni L."/>
            <person name="Cosentino E."/>
            <person name="Cuine S."/>
            <person name="Li-Beisson Y."/>
            <person name="Delledonne M."/>
            <person name="Ballottari M."/>
        </authorList>
    </citation>
    <scope>NUCLEOTIDE SEQUENCE</scope>
    <source>
        <strain evidence="3">211/11P</strain>
        <tissue evidence="3">Whole cell</tissue>
    </source>
</reference>
<name>A0A9D4TPA2_CHLVU</name>
<reference evidence="3" key="1">
    <citation type="journal article" date="2019" name="Plant J.">
        <title>Chlorella vulgaris genome assembly and annotation reveals the molecular basis for metabolic acclimation to high light conditions.</title>
        <authorList>
            <person name="Cecchin M."/>
            <person name="Marcolungo L."/>
            <person name="Rossato M."/>
            <person name="Girolomoni L."/>
            <person name="Cosentino E."/>
            <person name="Cuine S."/>
            <person name="Li-Beisson Y."/>
            <person name="Delledonne M."/>
            <person name="Ballottari M."/>
        </authorList>
    </citation>
    <scope>NUCLEOTIDE SEQUENCE</scope>
    <source>
        <strain evidence="3">211/11P</strain>
    </source>
</reference>
<dbReference type="PANTHER" id="PTHR34407:SF1">
    <property type="entry name" value="SGNH HYDROLASE-TYPE ESTERASE DOMAIN-CONTAINING PROTEIN"/>
    <property type="match status" value="1"/>
</dbReference>
<dbReference type="PANTHER" id="PTHR34407">
    <property type="entry name" value="EXPRESSED PROTEIN"/>
    <property type="match status" value="1"/>
</dbReference>
<feature type="compositionally biased region" description="Gly residues" evidence="1">
    <location>
        <begin position="132"/>
        <end position="144"/>
    </location>
</feature>
<feature type="transmembrane region" description="Helical" evidence="2">
    <location>
        <begin position="12"/>
        <end position="35"/>
    </location>
</feature>
<comment type="caution">
    <text evidence="3">The sequence shown here is derived from an EMBL/GenBank/DDBJ whole genome shotgun (WGS) entry which is preliminary data.</text>
</comment>
<evidence type="ECO:0000313" key="3">
    <source>
        <dbReference type="EMBL" id="KAI3430773.1"/>
    </source>
</evidence>
<dbReference type="PROSITE" id="PS51257">
    <property type="entry name" value="PROKAR_LIPOPROTEIN"/>
    <property type="match status" value="1"/>
</dbReference>
<keyword evidence="2" id="KW-0812">Transmembrane</keyword>
<keyword evidence="2" id="KW-1133">Transmembrane helix</keyword>
<dbReference type="Gene3D" id="3.40.50.1110">
    <property type="entry name" value="SGNH hydrolase"/>
    <property type="match status" value="1"/>
</dbReference>
<dbReference type="InterPro" id="IPR036514">
    <property type="entry name" value="SGNH_hydro_sf"/>
</dbReference>
<feature type="region of interest" description="Disordered" evidence="1">
    <location>
        <begin position="132"/>
        <end position="177"/>
    </location>
</feature>
<sequence>MKASLLDPANGGARALLAAHATVLVLVACITLSSVRHELGGGNASAAARAAWRKEGDWEFPLPPELLDRGVIYEGDHAPASRLAQKLLSGQPISVLMLGGSLTFGKGASSMGSTDWVTLFFSWLRSSFPVQGGGDDSSGSGGSGSDDSGSDSDSGSGTVSGGSGSGSHSDGKGGGRQHCLRNEAVAASPSEYISLCLHQHLDPDHPPDLAMVEYAVNDGLRPWHDAHRLSYERLLRRLLQLPSRPLVVGLMMHSYRAVQTNRTFHRSGEEKLGTLQQYYQLPWLSMRRQASGSAQFCCVLPVWGCGAESAESATAQQVVCVVHHKLIAEQDGFQQRQWLQFDDTHPNDRGQTYVAQLVIHYLKRLLEREQLQQLTQKALLPRRLARRQALSNPASVPAAAAAAAAALPPPMLPGAWPLVAETCLHSQPLQAAVVNGSMHGFVWKRGGRKEAPEINAFTETIGSELTVKLSTGESAGGGQSGYVVLDVGSGVEAANATHVGVLLWHIHSKYTVGHGQATCGGGCTCEPQLLKTALQSAYGTQDHLWLMMVSRAQDCLITIRTLNTTDTVGHTFRFRGILVSAAAAVRVPGEFRLGENLDAELPLDV</sequence>
<keyword evidence="4" id="KW-1185">Reference proteome</keyword>
<dbReference type="OrthoDB" id="544608at2759"/>
<gene>
    <name evidence="3" type="ORF">D9Q98_009185</name>
</gene>
<organism evidence="3 4">
    <name type="scientific">Chlorella vulgaris</name>
    <name type="common">Green alga</name>
    <dbReference type="NCBI Taxonomy" id="3077"/>
    <lineage>
        <taxon>Eukaryota</taxon>
        <taxon>Viridiplantae</taxon>
        <taxon>Chlorophyta</taxon>
        <taxon>core chlorophytes</taxon>
        <taxon>Trebouxiophyceae</taxon>
        <taxon>Chlorellales</taxon>
        <taxon>Chlorellaceae</taxon>
        <taxon>Chlorella clade</taxon>
        <taxon>Chlorella</taxon>
    </lineage>
</organism>
<dbReference type="Proteomes" id="UP001055712">
    <property type="component" value="Unassembled WGS sequence"/>
</dbReference>
<evidence type="ECO:0000256" key="1">
    <source>
        <dbReference type="SAM" id="MobiDB-lite"/>
    </source>
</evidence>